<dbReference type="SMART" id="SM00382">
    <property type="entry name" value="AAA"/>
    <property type="match status" value="1"/>
</dbReference>
<dbReference type="InterPro" id="IPR003439">
    <property type="entry name" value="ABC_transporter-like_ATP-bd"/>
</dbReference>
<keyword evidence="4 7" id="KW-0067">ATP-binding</keyword>
<dbReference type="GO" id="GO:0005524">
    <property type="term" value="F:ATP binding"/>
    <property type="evidence" value="ECO:0007669"/>
    <property type="project" value="UniProtKB-KW"/>
</dbReference>
<organism evidence="7 8">
    <name type="scientific">Loigolactobacillus rennini DSM 20253</name>
    <dbReference type="NCBI Taxonomy" id="1423796"/>
    <lineage>
        <taxon>Bacteria</taxon>
        <taxon>Bacillati</taxon>
        <taxon>Bacillota</taxon>
        <taxon>Bacilli</taxon>
        <taxon>Lactobacillales</taxon>
        <taxon>Lactobacillaceae</taxon>
        <taxon>Loigolactobacillus</taxon>
    </lineage>
</organism>
<evidence type="ECO:0000256" key="1">
    <source>
        <dbReference type="ARBA" id="ARBA00005417"/>
    </source>
</evidence>
<dbReference type="InterPro" id="IPR027417">
    <property type="entry name" value="P-loop_NTPase"/>
</dbReference>
<keyword evidence="3" id="KW-0547">Nucleotide-binding</keyword>
<evidence type="ECO:0000256" key="3">
    <source>
        <dbReference type="ARBA" id="ARBA00022741"/>
    </source>
</evidence>
<dbReference type="PATRIC" id="fig|1423796.3.peg.958"/>
<keyword evidence="2" id="KW-0813">Transport</keyword>
<dbReference type="GO" id="GO:0098796">
    <property type="term" value="C:membrane protein complex"/>
    <property type="evidence" value="ECO:0007669"/>
    <property type="project" value="UniProtKB-ARBA"/>
</dbReference>
<dbReference type="Proteomes" id="UP000051638">
    <property type="component" value="Unassembled WGS sequence"/>
</dbReference>
<name>A0A0R2D4J4_9LACO</name>
<protein>
    <submittedName>
        <fullName evidence="7">Peptide ABC transporter ATP-binding protein</fullName>
    </submittedName>
</protein>
<dbReference type="FunFam" id="3.40.50.300:FF:000032">
    <property type="entry name" value="Export ABC transporter ATP-binding protein"/>
    <property type="match status" value="1"/>
</dbReference>
<dbReference type="STRING" id="1423796.FC24_GL000936"/>
<comment type="similarity">
    <text evidence="1">Belongs to the ABC transporter superfamily.</text>
</comment>
<dbReference type="Pfam" id="PF00005">
    <property type="entry name" value="ABC_tran"/>
    <property type="match status" value="1"/>
</dbReference>
<dbReference type="GO" id="GO:0006865">
    <property type="term" value="P:amino acid transport"/>
    <property type="evidence" value="ECO:0007669"/>
    <property type="project" value="UniProtKB-KW"/>
</dbReference>
<keyword evidence="8" id="KW-1185">Reference proteome</keyword>
<dbReference type="SUPFAM" id="SSF52540">
    <property type="entry name" value="P-loop containing nucleoside triphosphate hydrolases"/>
    <property type="match status" value="1"/>
</dbReference>
<evidence type="ECO:0000256" key="5">
    <source>
        <dbReference type="ARBA" id="ARBA00022970"/>
    </source>
</evidence>
<gene>
    <name evidence="7" type="ORF">FC24_GL000936</name>
</gene>
<feature type="domain" description="ABC transporter" evidence="6">
    <location>
        <begin position="8"/>
        <end position="248"/>
    </location>
</feature>
<dbReference type="GO" id="GO:0022857">
    <property type="term" value="F:transmembrane transporter activity"/>
    <property type="evidence" value="ECO:0007669"/>
    <property type="project" value="UniProtKB-ARBA"/>
</dbReference>
<dbReference type="InterPro" id="IPR003593">
    <property type="entry name" value="AAA+_ATPase"/>
</dbReference>
<dbReference type="CDD" id="cd03255">
    <property type="entry name" value="ABC_MJ0796_LolCDE_FtsE"/>
    <property type="match status" value="1"/>
</dbReference>
<accession>A0A0R2D4J4</accession>
<dbReference type="OrthoDB" id="9791546at2"/>
<dbReference type="AlphaFoldDB" id="A0A0R2D4J4"/>
<evidence type="ECO:0000259" key="6">
    <source>
        <dbReference type="PROSITE" id="PS50893"/>
    </source>
</evidence>
<reference evidence="7 8" key="1">
    <citation type="journal article" date="2015" name="Genome Announc.">
        <title>Expanding the biotechnology potential of lactobacilli through comparative genomics of 213 strains and associated genera.</title>
        <authorList>
            <person name="Sun Z."/>
            <person name="Harris H.M."/>
            <person name="McCann A."/>
            <person name="Guo C."/>
            <person name="Argimon S."/>
            <person name="Zhang W."/>
            <person name="Yang X."/>
            <person name="Jeffery I.B."/>
            <person name="Cooney J.C."/>
            <person name="Kagawa T.F."/>
            <person name="Liu W."/>
            <person name="Song Y."/>
            <person name="Salvetti E."/>
            <person name="Wrobel A."/>
            <person name="Rasinkangas P."/>
            <person name="Parkhill J."/>
            <person name="Rea M.C."/>
            <person name="O'Sullivan O."/>
            <person name="Ritari J."/>
            <person name="Douillard F.P."/>
            <person name="Paul Ross R."/>
            <person name="Yang R."/>
            <person name="Briner A.E."/>
            <person name="Felis G.E."/>
            <person name="de Vos W.M."/>
            <person name="Barrangou R."/>
            <person name="Klaenhammer T.R."/>
            <person name="Caufield P.W."/>
            <person name="Cui Y."/>
            <person name="Zhang H."/>
            <person name="O'Toole P.W."/>
        </authorList>
    </citation>
    <scope>NUCLEOTIDE SEQUENCE [LARGE SCALE GENOMIC DNA]</scope>
    <source>
        <strain evidence="7 8">DSM 20253</strain>
    </source>
</reference>
<evidence type="ECO:0000313" key="8">
    <source>
        <dbReference type="Proteomes" id="UP000051638"/>
    </source>
</evidence>
<keyword evidence="5" id="KW-0029">Amino-acid transport</keyword>
<dbReference type="EMBL" id="AYYI01000025">
    <property type="protein sequence ID" value="KRM98823.1"/>
    <property type="molecule type" value="Genomic_DNA"/>
</dbReference>
<evidence type="ECO:0000256" key="4">
    <source>
        <dbReference type="ARBA" id="ARBA00022840"/>
    </source>
</evidence>
<dbReference type="PROSITE" id="PS50893">
    <property type="entry name" value="ABC_TRANSPORTER_2"/>
    <property type="match status" value="1"/>
</dbReference>
<dbReference type="GO" id="GO:0016887">
    <property type="term" value="F:ATP hydrolysis activity"/>
    <property type="evidence" value="ECO:0007669"/>
    <property type="project" value="InterPro"/>
</dbReference>
<dbReference type="InterPro" id="IPR017911">
    <property type="entry name" value="MacB-like_ATP-bd"/>
</dbReference>
<comment type="caution">
    <text evidence="7">The sequence shown here is derived from an EMBL/GenBank/DDBJ whole genome shotgun (WGS) entry which is preliminary data.</text>
</comment>
<sequence>MMTATTIVDVKHLRKVYGKANEKQYEALHNVTFQMTTGEFVGIMGASGSGKTTLLNILSTLDQPTAGSVRINQQELNQLRGNQLADFRAKEIGFIFQDFNLLENMTAYENIALPLSLQNVSAKKARPMIEKIAQTLNINGILAKYPTEISGGQKQRVAAARALVHQPSILMGDEPTGALDSKSAKDLLDTMQSLNQQQHVSILLVTHDPFSASYCQRILFIKDGQIGQELKRGTKSKEAFYQDILGVLGRNEQTGA</sequence>
<dbReference type="PANTHER" id="PTHR42798:SF7">
    <property type="entry name" value="ALPHA-D-RIBOSE 1-METHYLPHOSPHONATE 5-TRIPHOSPHATE SYNTHASE SUBUNIT PHNL"/>
    <property type="match status" value="1"/>
</dbReference>
<evidence type="ECO:0000256" key="2">
    <source>
        <dbReference type="ARBA" id="ARBA00022448"/>
    </source>
</evidence>
<dbReference type="Gene3D" id="3.40.50.300">
    <property type="entry name" value="P-loop containing nucleotide triphosphate hydrolases"/>
    <property type="match status" value="1"/>
</dbReference>
<dbReference type="PANTHER" id="PTHR42798">
    <property type="entry name" value="LIPOPROTEIN-RELEASING SYSTEM ATP-BINDING PROTEIN LOLD"/>
    <property type="match status" value="1"/>
</dbReference>
<evidence type="ECO:0000313" key="7">
    <source>
        <dbReference type="EMBL" id="KRM98823.1"/>
    </source>
</evidence>
<proteinExistence type="inferred from homology"/>